<reference evidence="1 2" key="2">
    <citation type="submission" date="2007-09" db="EMBL/GenBank/DDBJ databases">
        <title>Draft genome sequence of Clostridium bolteae (ATCC BAA-613).</title>
        <authorList>
            <person name="Sudarsanam P."/>
            <person name="Ley R."/>
            <person name="Guruge J."/>
            <person name="Turnbaugh P.J."/>
            <person name="Mahowald M."/>
            <person name="Liep D."/>
            <person name="Gordon J."/>
        </authorList>
    </citation>
    <scope>NUCLEOTIDE SEQUENCE [LARGE SCALE GENOMIC DNA]</scope>
    <source>
        <strain evidence="2">ATCC BAA-613 / DSM 15670 / CCUG 46953 / JCM 12243 / WAL 16351</strain>
    </source>
</reference>
<gene>
    <name evidence="1" type="ORF">CLOBOL_06786</name>
</gene>
<dbReference type="Proteomes" id="UP000005396">
    <property type="component" value="Unassembled WGS sequence"/>
</dbReference>
<dbReference type="HOGENOM" id="CLU_2971271_0_0_9"/>
<proteinExistence type="predicted"/>
<name>A8S411_ENTBW</name>
<protein>
    <submittedName>
        <fullName evidence="1">Uncharacterized protein</fullName>
    </submittedName>
</protein>
<evidence type="ECO:0000313" key="2">
    <source>
        <dbReference type="Proteomes" id="UP000005396"/>
    </source>
</evidence>
<dbReference type="AlphaFoldDB" id="A8S411"/>
<reference evidence="1 2" key="1">
    <citation type="submission" date="2007-08" db="EMBL/GenBank/DDBJ databases">
        <authorList>
            <person name="Fulton L."/>
            <person name="Clifton S."/>
            <person name="Fulton B."/>
            <person name="Xu J."/>
            <person name="Minx P."/>
            <person name="Pepin K.H."/>
            <person name="Johnson M."/>
            <person name="Thiruvilangam P."/>
            <person name="Bhonagiri V."/>
            <person name="Nash W.E."/>
            <person name="Mardis E.R."/>
            <person name="Wilson R.K."/>
        </authorList>
    </citation>
    <scope>NUCLEOTIDE SEQUENCE [LARGE SCALE GENOMIC DNA]</scope>
    <source>
        <strain evidence="2">ATCC BAA-613 / DSM 15670 / CCUG 46953 / JCM 12243 / WAL 16351</strain>
    </source>
</reference>
<accession>A8S411</accession>
<evidence type="ECO:0000313" key="1">
    <source>
        <dbReference type="EMBL" id="EDP13154.1"/>
    </source>
</evidence>
<dbReference type="PaxDb" id="411902-CLOBOL_06786"/>
<comment type="caution">
    <text evidence="1">The sequence shown here is derived from an EMBL/GenBank/DDBJ whole genome shotgun (WGS) entry which is preliminary data.</text>
</comment>
<dbReference type="EMBL" id="ABCC02000057">
    <property type="protein sequence ID" value="EDP13154.1"/>
    <property type="molecule type" value="Genomic_DNA"/>
</dbReference>
<sequence length="58" mass="6864">MESYSIAPLLSLSSDDLYKLRHINFFDMIILTKREIIHLNSIQTFFLFIQDQILGMQT</sequence>
<organism evidence="1 2">
    <name type="scientific">Enterocloster bolteae (strain ATCC BAA-613 / DSM 15670 / CCUG 46953 / JCM 12243 / WAL 16351)</name>
    <name type="common">Clostridium bolteae</name>
    <dbReference type="NCBI Taxonomy" id="411902"/>
    <lineage>
        <taxon>Bacteria</taxon>
        <taxon>Bacillati</taxon>
        <taxon>Bacillota</taxon>
        <taxon>Clostridia</taxon>
        <taxon>Lachnospirales</taxon>
        <taxon>Lachnospiraceae</taxon>
        <taxon>Enterocloster</taxon>
    </lineage>
</organism>